<evidence type="ECO:0000259" key="2">
    <source>
        <dbReference type="Pfam" id="PF10686"/>
    </source>
</evidence>
<dbReference type="OrthoDB" id="9806973at2"/>
<dbReference type="Proteomes" id="UP000410984">
    <property type="component" value="Unassembled WGS sequence"/>
</dbReference>
<reference evidence="3 4" key="1">
    <citation type="submission" date="2019-06" db="EMBL/GenBank/DDBJ databases">
        <authorList>
            <person name="Rodrigo-Torres L."/>
            <person name="Arahal R. D."/>
            <person name="Lucena T."/>
        </authorList>
    </citation>
    <scope>NUCLEOTIDE SEQUENCE [LARGE SCALE GENOMIC DNA]</scope>
    <source>
        <strain evidence="3 4">SB0023/3</strain>
    </source>
</reference>
<name>A0A509EFL7_9HYPH</name>
<evidence type="ECO:0000256" key="1">
    <source>
        <dbReference type="SAM" id="MobiDB-lite"/>
    </source>
</evidence>
<proteinExistence type="predicted"/>
<organism evidence="3 4">
    <name type="scientific">Methylobacterium symbioticum</name>
    <dbReference type="NCBI Taxonomy" id="2584084"/>
    <lineage>
        <taxon>Bacteria</taxon>
        <taxon>Pseudomonadati</taxon>
        <taxon>Pseudomonadota</taxon>
        <taxon>Alphaproteobacteria</taxon>
        <taxon>Hyphomicrobiales</taxon>
        <taxon>Methylobacteriaceae</taxon>
        <taxon>Methylobacterium</taxon>
    </lineage>
</organism>
<sequence>MLDQHDSPAFAPDRQGGGQGDHLLDELLTHHYRPFEQEADPRPLPEPEAVEAAVVGAMNALTDVLTDTRLEDDATDLLWGFVNLFQRRVEHLDRKLDDNEVAQKRSQGEQDGSEVRSVELERLIALGLSLTERRNAFEFTRDAAAAVYGVQTGSLWRPRSGSQVNRRTMTAAMIDSRDFLAAKRRAETEILVPPGPRIAFTGGNDYQDVQRIWSVLDKVKAKHPTMVLLHGGSPKGAELIAAKWADSRQVPQVAFRPDWTKHNRAAPFRRNDAMLEALPIGVVAFPGSGISENLADKARANGIPVQRGVRAGA</sequence>
<dbReference type="EMBL" id="CABFPH010000055">
    <property type="protein sequence ID" value="VUD72970.1"/>
    <property type="molecule type" value="Genomic_DNA"/>
</dbReference>
<accession>A0A509EFL7</accession>
<feature type="domain" description="YspA cpYpsA-related SLOG" evidence="2">
    <location>
        <begin position="196"/>
        <end position="262"/>
    </location>
</feature>
<dbReference type="Pfam" id="PF10686">
    <property type="entry name" value="YAcAr"/>
    <property type="match status" value="1"/>
</dbReference>
<protein>
    <recommendedName>
        <fullName evidence="2">YspA cpYpsA-related SLOG domain-containing protein</fullName>
    </recommendedName>
</protein>
<dbReference type="InterPro" id="IPR019627">
    <property type="entry name" value="YAcAr"/>
</dbReference>
<gene>
    <name evidence="3" type="ORF">MET9862_03579</name>
</gene>
<dbReference type="AlphaFoldDB" id="A0A509EFL7"/>
<keyword evidence="4" id="KW-1185">Reference proteome</keyword>
<evidence type="ECO:0000313" key="4">
    <source>
        <dbReference type="Proteomes" id="UP000410984"/>
    </source>
</evidence>
<evidence type="ECO:0000313" key="3">
    <source>
        <dbReference type="EMBL" id="VUD72970.1"/>
    </source>
</evidence>
<feature type="region of interest" description="Disordered" evidence="1">
    <location>
        <begin position="1"/>
        <end position="22"/>
    </location>
</feature>
<dbReference type="RefSeq" id="WP_142584246.1">
    <property type="nucleotide sequence ID" value="NZ_CABFPH010000055.1"/>
</dbReference>